<sequence length="41" mass="4326">ISHGNGPQGSGLSGRFQGRRLPAGRGLSRWTSWGAETEGMI</sequence>
<reference evidence="2" key="1">
    <citation type="journal article" date="2007" name="Microbiology">
        <title>Promoter-trap identification of wheat seed extract-induced genes in the plant-growth-promoting rhizobacterium Azospirillum brasilense Sp245.</title>
        <authorList>
            <person name="Pothier J.F."/>
            <person name="Wisniewski-Dye F."/>
            <person name="Weiss-Gayet M."/>
            <person name="Moenne-Loccoz Y."/>
            <person name="Prigent-Combaret C."/>
        </authorList>
    </citation>
    <scope>NUCLEOTIDE SEQUENCE</scope>
    <source>
        <strain evidence="2">Sp245</strain>
    </source>
</reference>
<evidence type="ECO:0000256" key="1">
    <source>
        <dbReference type="SAM" id="MobiDB-lite"/>
    </source>
</evidence>
<dbReference type="AlphaFoldDB" id="A8JYI7"/>
<protein>
    <submittedName>
        <fullName evidence="2">ArcC</fullName>
        <ecNumber evidence="2">2.7.2.2</ecNumber>
    </submittedName>
</protein>
<feature type="compositionally biased region" description="Gly residues" evidence="1">
    <location>
        <begin position="1"/>
        <end position="12"/>
    </location>
</feature>
<dbReference type="EC" id="2.7.2.2" evidence="2"/>
<accession>A8JYI7</accession>
<keyword evidence="2" id="KW-0808">Transferase</keyword>
<evidence type="ECO:0000313" key="2">
    <source>
        <dbReference type="EMBL" id="ABV72282.1"/>
    </source>
</evidence>
<feature type="region of interest" description="Disordered" evidence="1">
    <location>
        <begin position="1"/>
        <end position="41"/>
    </location>
</feature>
<organism evidence="2">
    <name type="scientific">Azospirillum brasilense</name>
    <dbReference type="NCBI Taxonomy" id="192"/>
    <lineage>
        <taxon>Bacteria</taxon>
        <taxon>Pseudomonadati</taxon>
        <taxon>Pseudomonadota</taxon>
        <taxon>Alphaproteobacteria</taxon>
        <taxon>Rhodospirillales</taxon>
        <taxon>Azospirillaceae</taxon>
        <taxon>Azospirillum</taxon>
    </lineage>
</organism>
<feature type="non-terminal residue" evidence="2">
    <location>
        <position position="41"/>
    </location>
</feature>
<name>A8JYI7_AZOBR</name>
<dbReference type="GO" id="GO:0008804">
    <property type="term" value="F:carbamate kinase activity"/>
    <property type="evidence" value="ECO:0007669"/>
    <property type="project" value="UniProtKB-EC"/>
</dbReference>
<proteinExistence type="predicted"/>
<dbReference type="EMBL" id="EF577503">
    <property type="protein sequence ID" value="ABV72282.1"/>
    <property type="molecule type" value="Genomic_DNA"/>
</dbReference>
<feature type="non-terminal residue" evidence="2">
    <location>
        <position position="1"/>
    </location>
</feature>